<evidence type="ECO:0000313" key="3">
    <source>
        <dbReference type="Proteomes" id="UP001155182"/>
    </source>
</evidence>
<dbReference type="AlphaFoldDB" id="A0A9X2F318"/>
<comment type="caution">
    <text evidence="2">The sequence shown here is derived from an EMBL/GenBank/DDBJ whole genome shotgun (WGS) entry which is preliminary data.</text>
</comment>
<reference evidence="2" key="1">
    <citation type="submission" date="2022-06" db="EMBL/GenBank/DDBJ databases">
        <title>Solitalea sp. MAHUQ-68 isolated from rhizospheric soil.</title>
        <authorList>
            <person name="Huq M.A."/>
        </authorList>
    </citation>
    <scope>NUCLEOTIDE SEQUENCE</scope>
    <source>
        <strain evidence="2">MAHUQ-68</strain>
    </source>
</reference>
<keyword evidence="3" id="KW-1185">Reference proteome</keyword>
<dbReference type="InterPro" id="IPR028994">
    <property type="entry name" value="Integrin_alpha_N"/>
</dbReference>
<name>A0A9X2F318_9SPHI</name>
<dbReference type="Proteomes" id="UP001155182">
    <property type="component" value="Unassembled WGS sequence"/>
</dbReference>
<dbReference type="EMBL" id="JAMWYS010000035">
    <property type="protein sequence ID" value="MCO4293284.1"/>
    <property type="molecule type" value="Genomic_DNA"/>
</dbReference>
<sequence>MKKQYLLALFSLIANLSFAQTELSKGAAVLFGKIKSVLTVAEKNQVYELCKLTLSNDGKGFLIDTYPVDVSVYPTDLNKDNKEDVFVIFSSTSLFGNTGQSFNLFLKSSLAGYKADPNMSGGIPVLLPSYNQGYPDIVIGGPGFKFPLYRWNGKQYDLLKTISDDELQKLKTTDVESASKTYQQGLP</sequence>
<evidence type="ECO:0000256" key="1">
    <source>
        <dbReference type="SAM" id="SignalP"/>
    </source>
</evidence>
<organism evidence="2 3">
    <name type="scientific">Solitalea agri</name>
    <dbReference type="NCBI Taxonomy" id="2953739"/>
    <lineage>
        <taxon>Bacteria</taxon>
        <taxon>Pseudomonadati</taxon>
        <taxon>Bacteroidota</taxon>
        <taxon>Sphingobacteriia</taxon>
        <taxon>Sphingobacteriales</taxon>
        <taxon>Sphingobacteriaceae</taxon>
        <taxon>Solitalea</taxon>
    </lineage>
</organism>
<feature type="signal peptide" evidence="1">
    <location>
        <begin position="1"/>
        <end position="19"/>
    </location>
</feature>
<keyword evidence="1" id="KW-0732">Signal</keyword>
<accession>A0A9X2F318</accession>
<evidence type="ECO:0000313" key="2">
    <source>
        <dbReference type="EMBL" id="MCO4293284.1"/>
    </source>
</evidence>
<dbReference type="RefSeq" id="WP_252587807.1">
    <property type="nucleotide sequence ID" value="NZ_JAMWYS010000035.1"/>
</dbReference>
<protein>
    <submittedName>
        <fullName evidence="2">Uncharacterized protein</fullName>
    </submittedName>
</protein>
<gene>
    <name evidence="2" type="ORF">NF867_10445</name>
</gene>
<dbReference type="SUPFAM" id="SSF69318">
    <property type="entry name" value="Integrin alpha N-terminal domain"/>
    <property type="match status" value="1"/>
</dbReference>
<proteinExistence type="predicted"/>
<feature type="chain" id="PRO_5040932038" evidence="1">
    <location>
        <begin position="20"/>
        <end position="187"/>
    </location>
</feature>